<accession>A0A1W6LKC0</accession>
<dbReference type="AlphaFoldDB" id="A0A1W6LKC0"/>
<sequence precursor="true">MKLLKIGISAALLIAFTGVSKANYLDVRIDLSNDHGSASGNWNVIDESKKNSTVTGLVDYIDGTSTDLSITGSNWDGEWHGSWHPENDQDVGWVEYDAGMDHFNVYKDSASIEVVGLSTSKSYQVEIVSAYGVENGATFHLTVDNEYADRSYQGITDPAALESWDAVAASGYNEGDSPDWLIWDDVTSDTGNINLTSSCDSDYANIKAIRISEVPEPATMAMLGLGGLFLRRRKA</sequence>
<evidence type="ECO:0000313" key="4">
    <source>
        <dbReference type="Proteomes" id="UP000193334"/>
    </source>
</evidence>
<dbReference type="NCBIfam" id="TIGR02595">
    <property type="entry name" value="PEP_CTERM"/>
    <property type="match status" value="1"/>
</dbReference>
<evidence type="ECO:0000313" key="3">
    <source>
        <dbReference type="EMBL" id="ARN56205.1"/>
    </source>
</evidence>
<gene>
    <name evidence="3" type="ORF">STSP1_00580</name>
</gene>
<dbReference type="KEGG" id="pbp:STSP1_00580"/>
<evidence type="ECO:0000259" key="2">
    <source>
        <dbReference type="Pfam" id="PF07589"/>
    </source>
</evidence>
<dbReference type="Proteomes" id="UP000193334">
    <property type="component" value="Chromosome"/>
</dbReference>
<feature type="chain" id="PRO_5013320761" evidence="1">
    <location>
        <begin position="23"/>
        <end position="235"/>
    </location>
</feature>
<reference evidence="4" key="1">
    <citation type="submission" date="2017-04" db="EMBL/GenBank/DDBJ databases">
        <title>Comparative genomics and description of representatives of a novel lineage of planctomycetes thriving in anoxic sediments.</title>
        <authorList>
            <person name="Spring S."/>
            <person name="Bunk B."/>
            <person name="Sproer C."/>
        </authorList>
    </citation>
    <scope>NUCLEOTIDE SEQUENCE [LARGE SCALE GENOMIC DNA]</scope>
    <source>
        <strain evidence="4">ST-PulAB-D4</strain>
    </source>
</reference>
<protein>
    <submittedName>
        <fullName evidence="3">PEP-CTERM protein-sorting domain-containing protein</fullName>
    </submittedName>
</protein>
<keyword evidence="4" id="KW-1185">Reference proteome</keyword>
<dbReference type="Pfam" id="PF07589">
    <property type="entry name" value="PEP-CTERM"/>
    <property type="match status" value="1"/>
</dbReference>
<dbReference type="EMBL" id="CP021023">
    <property type="protein sequence ID" value="ARN56205.1"/>
    <property type="molecule type" value="Genomic_DNA"/>
</dbReference>
<proteinExistence type="predicted"/>
<feature type="domain" description="Ice-binding protein C-terminal" evidence="2">
    <location>
        <begin position="214"/>
        <end position="233"/>
    </location>
</feature>
<organism evidence="3 4">
    <name type="scientific">Sedimentisphaera salicampi</name>
    <dbReference type="NCBI Taxonomy" id="1941349"/>
    <lineage>
        <taxon>Bacteria</taxon>
        <taxon>Pseudomonadati</taxon>
        <taxon>Planctomycetota</taxon>
        <taxon>Phycisphaerae</taxon>
        <taxon>Sedimentisphaerales</taxon>
        <taxon>Sedimentisphaeraceae</taxon>
        <taxon>Sedimentisphaera</taxon>
    </lineage>
</organism>
<feature type="signal peptide" evidence="1">
    <location>
        <begin position="1"/>
        <end position="22"/>
    </location>
</feature>
<keyword evidence="1" id="KW-0732">Signal</keyword>
<evidence type="ECO:0000256" key="1">
    <source>
        <dbReference type="SAM" id="SignalP"/>
    </source>
</evidence>
<dbReference type="InterPro" id="IPR013424">
    <property type="entry name" value="Ice-binding_C"/>
</dbReference>
<name>A0A1W6LKC0_9BACT</name>
<dbReference type="RefSeq" id="WP_085754916.1">
    <property type="nucleotide sequence ID" value="NZ_CP021023.1"/>
</dbReference>